<sequence>MHFAISPDVNIQNVTDWFIFNTKLQRITGEAFHPTSYTDFADLHSAFAEGRADLVYANAADTAHLVRDKGYLPVAWASGMAKEATVAVSADSDIQQVTDLSTPLTAAATDAPDVERICRILLEPANLAYRDVDVSLRPNPVLVAKAVIQGQVQVGFFPQDAYEELSSIVKMQLRELIRSRIYVVRSSLLVSPGIAHLVEPVWKGLEQMSADPANTELLTALGAPNGWERLAQEDTEFMIDLMDALAQEDSPSRSD</sequence>
<dbReference type="Gene3D" id="3.40.190.10">
    <property type="entry name" value="Periplasmic binding protein-like II"/>
    <property type="match status" value="2"/>
</dbReference>
<dbReference type="EMBL" id="CP072384">
    <property type="protein sequence ID" value="QUC09593.1"/>
    <property type="molecule type" value="Genomic_DNA"/>
</dbReference>
<dbReference type="Pfam" id="PF12974">
    <property type="entry name" value="Phosphonate-bd"/>
    <property type="match status" value="1"/>
</dbReference>
<evidence type="ECO:0000313" key="2">
    <source>
        <dbReference type="Proteomes" id="UP000678513"/>
    </source>
</evidence>
<accession>A0ABX7YAB9</accession>
<evidence type="ECO:0000313" key="1">
    <source>
        <dbReference type="EMBL" id="QUC09593.1"/>
    </source>
</evidence>
<protein>
    <submittedName>
        <fullName evidence="1">PhnD/SsuA/transferrin family substrate-binding protein</fullName>
    </submittedName>
</protein>
<dbReference type="Proteomes" id="UP000678513">
    <property type="component" value="Chromosome"/>
</dbReference>
<gene>
    <name evidence="1" type="ORF">J5A65_03440</name>
</gene>
<proteinExistence type="predicted"/>
<organism evidence="1 2">
    <name type="scientific">Arachnia rubra</name>
    <dbReference type="NCBI Taxonomy" id="1547448"/>
    <lineage>
        <taxon>Bacteria</taxon>
        <taxon>Bacillati</taxon>
        <taxon>Actinomycetota</taxon>
        <taxon>Actinomycetes</taxon>
        <taxon>Propionibacteriales</taxon>
        <taxon>Propionibacteriaceae</taxon>
        <taxon>Arachnia</taxon>
    </lineage>
</organism>
<dbReference type="SUPFAM" id="SSF53850">
    <property type="entry name" value="Periplasmic binding protein-like II"/>
    <property type="match status" value="1"/>
</dbReference>
<keyword evidence="2" id="KW-1185">Reference proteome</keyword>
<reference evidence="1 2" key="1">
    <citation type="submission" date="2021-03" db="EMBL/GenBank/DDBJ databases">
        <title>Human Oral Microbial Genomes.</title>
        <authorList>
            <person name="Johnston C.D."/>
            <person name="Chen T."/>
            <person name="Dewhirst F.E."/>
        </authorList>
    </citation>
    <scope>NUCLEOTIDE SEQUENCE [LARGE SCALE GENOMIC DNA]</scope>
    <source>
        <strain evidence="1 2">DSMZ 100122</strain>
    </source>
</reference>
<name>A0ABX7YAB9_9ACTN</name>